<evidence type="ECO:0000259" key="2">
    <source>
        <dbReference type="Pfam" id="PF01425"/>
    </source>
</evidence>
<dbReference type="PROSITE" id="PS51257">
    <property type="entry name" value="PROKAR_LIPOPROTEIN"/>
    <property type="match status" value="1"/>
</dbReference>
<reference evidence="3" key="1">
    <citation type="journal article" date="2014" name="Int. J. Syst. Evol. Microbiol.">
        <title>Complete genome sequence of Corynebacterium casei LMG S-19264T (=DSM 44701T), isolated from a smear-ripened cheese.</title>
        <authorList>
            <consortium name="US DOE Joint Genome Institute (JGI-PGF)"/>
            <person name="Walter F."/>
            <person name="Albersmeier A."/>
            <person name="Kalinowski J."/>
            <person name="Ruckert C."/>
        </authorList>
    </citation>
    <scope>NUCLEOTIDE SEQUENCE</scope>
    <source>
        <strain evidence="3">KCTC 32513</strain>
    </source>
</reference>
<dbReference type="InterPro" id="IPR036928">
    <property type="entry name" value="AS_sf"/>
</dbReference>
<evidence type="ECO:0000256" key="1">
    <source>
        <dbReference type="SAM" id="SignalP"/>
    </source>
</evidence>
<dbReference type="InterPro" id="IPR023631">
    <property type="entry name" value="Amidase_dom"/>
</dbReference>
<reference evidence="3" key="2">
    <citation type="submission" date="2020-09" db="EMBL/GenBank/DDBJ databases">
        <authorList>
            <person name="Sun Q."/>
            <person name="Kim S."/>
        </authorList>
    </citation>
    <scope>NUCLEOTIDE SEQUENCE</scope>
    <source>
        <strain evidence="3">KCTC 32513</strain>
    </source>
</reference>
<keyword evidence="1" id="KW-0732">Signal</keyword>
<proteinExistence type="predicted"/>
<dbReference type="EMBL" id="BMZH01000003">
    <property type="protein sequence ID" value="GHA88127.1"/>
    <property type="molecule type" value="Genomic_DNA"/>
</dbReference>
<dbReference type="PANTHER" id="PTHR42678">
    <property type="entry name" value="AMIDASE"/>
    <property type="match status" value="1"/>
</dbReference>
<sequence length="537" mass="56043">MKTHILLSVAILALTACAPSNDLQETLTPAVKTVSYAATGLTAQTLPDLVAQLDAGELTAVELTQAYLERIDAIDRKGPRLQSVLALNPDAMTQAEASDARRAAGNTLGPLDGLPILLKDNIETLDPVATTAGAFALKDNVTGRDSPLVAGLRAQGAVILGKTNLSQWANFRSNDSISGWSALGGQVRNPHMLDRSPCGSSSGSGVAVAAGLTAGAVGTETNGSIICPSNVNGVVGFKPTVGLISQDYIVPISSTQDTAGPMTKTVRGAALMMDAMTTDGSAGYAAALDANSLHGKRVGVLRFAEGSDKVASRFNIGLAAMEAVGAELVEIDAFDREGETYGRDSFGVLQWEFKATLNEYLANSPADIPVRSLEELITFNINDPREMALFDQSIFDSSNARSGLDDPDYIAAKANIQRATGDRGIDALMADNAVDMLVSPSGPLSSRVDPINGDTWPDWAGAGYLAAVAGYPHITVPMGAVHAVPLGFSIMAGAGQDKAVMSYGYALEQATMARVEPRYLRDAYGVEAVRAALEPGR</sequence>
<accession>A0A8J3CPL8</accession>
<dbReference type="PANTHER" id="PTHR42678:SF34">
    <property type="entry name" value="OS04G0183300 PROTEIN"/>
    <property type="match status" value="1"/>
</dbReference>
<dbReference type="Pfam" id="PF01425">
    <property type="entry name" value="Amidase"/>
    <property type="match status" value="1"/>
</dbReference>
<keyword evidence="4" id="KW-1185">Reference proteome</keyword>
<organism evidence="3 4">
    <name type="scientific">Algimonas arctica</name>
    <dbReference type="NCBI Taxonomy" id="1479486"/>
    <lineage>
        <taxon>Bacteria</taxon>
        <taxon>Pseudomonadati</taxon>
        <taxon>Pseudomonadota</taxon>
        <taxon>Alphaproteobacteria</taxon>
        <taxon>Maricaulales</taxon>
        <taxon>Robiginitomaculaceae</taxon>
        <taxon>Algimonas</taxon>
    </lineage>
</organism>
<name>A0A8J3CPL8_9PROT</name>
<feature type="domain" description="Amidase" evidence="2">
    <location>
        <begin position="62"/>
        <end position="500"/>
    </location>
</feature>
<dbReference type="Proteomes" id="UP000634004">
    <property type="component" value="Unassembled WGS sequence"/>
</dbReference>
<gene>
    <name evidence="3" type="ORF">GCM10009069_08850</name>
</gene>
<feature type="signal peptide" evidence="1">
    <location>
        <begin position="1"/>
        <end position="18"/>
    </location>
</feature>
<comment type="caution">
    <text evidence="3">The sequence shown here is derived from an EMBL/GenBank/DDBJ whole genome shotgun (WGS) entry which is preliminary data.</text>
</comment>
<dbReference type="AlphaFoldDB" id="A0A8J3CPL8"/>
<dbReference type="RefSeq" id="WP_189495852.1">
    <property type="nucleotide sequence ID" value="NZ_BMZH01000003.1"/>
</dbReference>
<evidence type="ECO:0000313" key="3">
    <source>
        <dbReference type="EMBL" id="GHA88127.1"/>
    </source>
</evidence>
<dbReference type="Gene3D" id="3.90.1300.10">
    <property type="entry name" value="Amidase signature (AS) domain"/>
    <property type="match status" value="1"/>
</dbReference>
<dbReference type="SUPFAM" id="SSF75304">
    <property type="entry name" value="Amidase signature (AS) enzymes"/>
    <property type="match status" value="1"/>
</dbReference>
<evidence type="ECO:0000313" key="4">
    <source>
        <dbReference type="Proteomes" id="UP000634004"/>
    </source>
</evidence>
<dbReference type="NCBIfam" id="NF006006">
    <property type="entry name" value="PRK08137.1"/>
    <property type="match status" value="1"/>
</dbReference>
<protein>
    <submittedName>
        <fullName evidence="3">Amidase</fullName>
    </submittedName>
</protein>
<feature type="chain" id="PRO_5035263868" evidence="1">
    <location>
        <begin position="19"/>
        <end position="537"/>
    </location>
</feature>